<dbReference type="PANTHER" id="PTHR46797">
    <property type="entry name" value="HTH-TYPE TRANSCRIPTIONAL REGULATOR"/>
    <property type="match status" value="1"/>
</dbReference>
<organism evidence="3 4">
    <name type="scientific">Candidatus Stercoripulliclostridium merdipullorum</name>
    <dbReference type="NCBI Taxonomy" id="2840952"/>
    <lineage>
        <taxon>Bacteria</taxon>
        <taxon>Bacillati</taxon>
        <taxon>Bacillota</taxon>
        <taxon>Clostridia</taxon>
        <taxon>Eubacteriales</taxon>
        <taxon>Candidatus Stercoripulliclostridium</taxon>
    </lineage>
</organism>
<dbReference type="CDD" id="cd00093">
    <property type="entry name" value="HTH_XRE"/>
    <property type="match status" value="1"/>
</dbReference>
<dbReference type="InterPro" id="IPR050807">
    <property type="entry name" value="TransReg_Diox_bact_type"/>
</dbReference>
<name>A0A9D1ND87_9FIRM</name>
<dbReference type="InterPro" id="IPR011051">
    <property type="entry name" value="RmlC_Cupin_sf"/>
</dbReference>
<feature type="domain" description="HTH cro/C1-type" evidence="2">
    <location>
        <begin position="11"/>
        <end position="65"/>
    </location>
</feature>
<reference evidence="3" key="2">
    <citation type="journal article" date="2021" name="PeerJ">
        <title>Extensive microbial diversity within the chicken gut microbiome revealed by metagenomics and culture.</title>
        <authorList>
            <person name="Gilroy R."/>
            <person name="Ravi A."/>
            <person name="Getino M."/>
            <person name="Pursley I."/>
            <person name="Horton D.L."/>
            <person name="Alikhan N.F."/>
            <person name="Baker D."/>
            <person name="Gharbi K."/>
            <person name="Hall N."/>
            <person name="Watson M."/>
            <person name="Adriaenssens E.M."/>
            <person name="Foster-Nyarko E."/>
            <person name="Jarju S."/>
            <person name="Secka A."/>
            <person name="Antonio M."/>
            <person name="Oren A."/>
            <person name="Chaudhuri R.R."/>
            <person name="La Ragione R."/>
            <person name="Hildebrand F."/>
            <person name="Pallen M.J."/>
        </authorList>
    </citation>
    <scope>NUCLEOTIDE SEQUENCE</scope>
    <source>
        <strain evidence="3">23406</strain>
    </source>
</reference>
<dbReference type="PANTHER" id="PTHR46797:SF19">
    <property type="entry name" value="BLL2473 PROTEIN"/>
    <property type="match status" value="1"/>
</dbReference>
<dbReference type="InterPro" id="IPR001387">
    <property type="entry name" value="Cro/C1-type_HTH"/>
</dbReference>
<dbReference type="EMBL" id="DVOH01000048">
    <property type="protein sequence ID" value="HIV00665.1"/>
    <property type="molecule type" value="Genomic_DNA"/>
</dbReference>
<dbReference type="GO" id="GO:0005829">
    <property type="term" value="C:cytosol"/>
    <property type="evidence" value="ECO:0007669"/>
    <property type="project" value="TreeGrafter"/>
</dbReference>
<evidence type="ECO:0000313" key="3">
    <source>
        <dbReference type="EMBL" id="HIV00665.1"/>
    </source>
</evidence>
<dbReference type="SUPFAM" id="SSF47413">
    <property type="entry name" value="lambda repressor-like DNA-binding domains"/>
    <property type="match status" value="1"/>
</dbReference>
<dbReference type="Proteomes" id="UP000886891">
    <property type="component" value="Unassembled WGS sequence"/>
</dbReference>
<evidence type="ECO:0000259" key="2">
    <source>
        <dbReference type="PROSITE" id="PS50943"/>
    </source>
</evidence>
<protein>
    <submittedName>
        <fullName evidence="3">Cupin domain-containing protein</fullName>
    </submittedName>
</protein>
<keyword evidence="1" id="KW-0238">DNA-binding</keyword>
<dbReference type="InterPro" id="IPR010982">
    <property type="entry name" value="Lambda_DNA-bd_dom_sf"/>
</dbReference>
<dbReference type="AlphaFoldDB" id="A0A9D1ND87"/>
<dbReference type="SMART" id="SM00530">
    <property type="entry name" value="HTH_XRE"/>
    <property type="match status" value="1"/>
</dbReference>
<evidence type="ECO:0000256" key="1">
    <source>
        <dbReference type="ARBA" id="ARBA00023125"/>
    </source>
</evidence>
<dbReference type="SUPFAM" id="SSF51182">
    <property type="entry name" value="RmlC-like cupins"/>
    <property type="match status" value="1"/>
</dbReference>
<sequence>MQHLEEISARIKDLREFSDYTYADMARKLSIPEEEYVELESGQKDISIGTLYDIAAVLDIDPSVILFGKNSTKKQATVTYGGKGAEIERYEGYKFSLLNADFVDRTLEPMIVTIKEGVNPELVRHKGQELNYVLRGSLRVIVGEREYYLRAGDSIYFDATLPHAQVAMEKSAKFLTVIQKVED</sequence>
<comment type="caution">
    <text evidence="3">The sequence shown here is derived from an EMBL/GenBank/DDBJ whole genome shotgun (WGS) entry which is preliminary data.</text>
</comment>
<proteinExistence type="predicted"/>
<dbReference type="Gene3D" id="2.60.120.10">
    <property type="entry name" value="Jelly Rolls"/>
    <property type="match status" value="1"/>
</dbReference>
<dbReference type="InterPro" id="IPR014710">
    <property type="entry name" value="RmlC-like_jellyroll"/>
</dbReference>
<dbReference type="PROSITE" id="PS50943">
    <property type="entry name" value="HTH_CROC1"/>
    <property type="match status" value="1"/>
</dbReference>
<dbReference type="InterPro" id="IPR013096">
    <property type="entry name" value="Cupin_2"/>
</dbReference>
<evidence type="ECO:0000313" key="4">
    <source>
        <dbReference type="Proteomes" id="UP000886891"/>
    </source>
</evidence>
<dbReference type="GO" id="GO:0003700">
    <property type="term" value="F:DNA-binding transcription factor activity"/>
    <property type="evidence" value="ECO:0007669"/>
    <property type="project" value="TreeGrafter"/>
</dbReference>
<gene>
    <name evidence="3" type="ORF">IAB14_06105</name>
</gene>
<accession>A0A9D1ND87</accession>
<dbReference type="Pfam" id="PF01381">
    <property type="entry name" value="HTH_3"/>
    <property type="match status" value="1"/>
</dbReference>
<reference evidence="3" key="1">
    <citation type="submission" date="2020-10" db="EMBL/GenBank/DDBJ databases">
        <authorList>
            <person name="Gilroy R."/>
        </authorList>
    </citation>
    <scope>NUCLEOTIDE SEQUENCE</scope>
    <source>
        <strain evidence="3">23406</strain>
    </source>
</reference>
<dbReference type="Gene3D" id="1.10.260.40">
    <property type="entry name" value="lambda repressor-like DNA-binding domains"/>
    <property type="match status" value="1"/>
</dbReference>
<dbReference type="CDD" id="cd02209">
    <property type="entry name" value="cupin_XRE_C"/>
    <property type="match status" value="1"/>
</dbReference>
<dbReference type="Pfam" id="PF07883">
    <property type="entry name" value="Cupin_2"/>
    <property type="match status" value="1"/>
</dbReference>
<dbReference type="GO" id="GO:0003677">
    <property type="term" value="F:DNA binding"/>
    <property type="evidence" value="ECO:0007669"/>
    <property type="project" value="UniProtKB-KW"/>
</dbReference>